<keyword evidence="10" id="KW-1185">Reference proteome</keyword>
<evidence type="ECO:0000313" key="10">
    <source>
        <dbReference type="Proteomes" id="UP000320801"/>
    </source>
</evidence>
<evidence type="ECO:0000256" key="5">
    <source>
        <dbReference type="ARBA" id="ARBA00022989"/>
    </source>
</evidence>
<feature type="transmembrane region" description="Helical" evidence="8">
    <location>
        <begin position="163"/>
        <end position="190"/>
    </location>
</feature>
<keyword evidence="6 8" id="KW-0472">Membrane</keyword>
<gene>
    <name evidence="9" type="ORF">E1I18_01240</name>
</gene>
<dbReference type="EMBL" id="SMDN01000004">
    <property type="protein sequence ID" value="TQC53990.1"/>
    <property type="molecule type" value="Genomic_DNA"/>
</dbReference>
<comment type="caution">
    <text evidence="9">The sequence shown here is derived from an EMBL/GenBank/DDBJ whole genome shotgun (WGS) entry which is preliminary data.</text>
</comment>
<dbReference type="PANTHER" id="PTHR43829">
    <property type="entry name" value="AQUAPORIN OR AQUAGLYCEROPORIN RELATED"/>
    <property type="match status" value="1"/>
</dbReference>
<accession>A0A507SQA9</accession>
<feature type="transmembrane region" description="Helical" evidence="8">
    <location>
        <begin position="137"/>
        <end position="157"/>
    </location>
</feature>
<reference evidence="9 10" key="1">
    <citation type="submission" date="2019-03" db="EMBL/GenBank/DDBJ databases">
        <title>Characterization of a novel Mycoplasma cynos real-time PCR assay.</title>
        <authorList>
            <person name="Tallmadge R.L."/>
            <person name="Mitchell P.K."/>
            <person name="Goodman L."/>
        </authorList>
    </citation>
    <scope>NUCLEOTIDE SEQUENCE [LARGE SCALE GENOMIC DNA]</scope>
    <source>
        <strain evidence="9 10">1642</strain>
    </source>
</reference>
<comment type="subcellular location">
    <subcellularLocation>
        <location evidence="1">Membrane</location>
        <topology evidence="1">Multi-pass membrane protein</topology>
    </subcellularLocation>
</comment>
<protein>
    <submittedName>
        <fullName evidence="9">Aquaporin family protein</fullName>
    </submittedName>
</protein>
<dbReference type="OrthoDB" id="9807293at2"/>
<evidence type="ECO:0000256" key="2">
    <source>
        <dbReference type="ARBA" id="ARBA00006175"/>
    </source>
</evidence>
<keyword evidence="4 7" id="KW-0812">Transmembrane</keyword>
<feature type="transmembrane region" description="Helical" evidence="8">
    <location>
        <begin position="37"/>
        <end position="61"/>
    </location>
</feature>
<evidence type="ECO:0000256" key="8">
    <source>
        <dbReference type="SAM" id="Phobius"/>
    </source>
</evidence>
<evidence type="ECO:0000256" key="3">
    <source>
        <dbReference type="ARBA" id="ARBA00022448"/>
    </source>
</evidence>
<dbReference type="InterPro" id="IPR050363">
    <property type="entry name" value="MIP/Aquaporin"/>
</dbReference>
<organism evidence="9 10">
    <name type="scientific">Mycoplasmopsis mucosicanis</name>
    <dbReference type="NCBI Taxonomy" id="458208"/>
    <lineage>
        <taxon>Bacteria</taxon>
        <taxon>Bacillati</taxon>
        <taxon>Mycoplasmatota</taxon>
        <taxon>Mycoplasmoidales</taxon>
        <taxon>Metamycoplasmataceae</taxon>
        <taxon>Mycoplasmopsis</taxon>
    </lineage>
</organism>
<dbReference type="PROSITE" id="PS00221">
    <property type="entry name" value="MIP"/>
    <property type="match status" value="1"/>
</dbReference>
<comment type="similarity">
    <text evidence="2 7">Belongs to the MIP/aquaporin (TC 1.A.8) family.</text>
</comment>
<evidence type="ECO:0000313" key="9">
    <source>
        <dbReference type="EMBL" id="TQC53990.1"/>
    </source>
</evidence>
<dbReference type="InterPro" id="IPR022357">
    <property type="entry name" value="MIP_CS"/>
</dbReference>
<sequence>MKLLSEFLGTAILILLGNGVGYSVSGSKMFANQPGKWVVIAFGWGFAVMFGVLVSIALGGSGHLNPAVSVYAAINSLDASLLAYIPFQILGAIFGQIVLNFINWKHIKDTDLNTVRACHCTSPAYSNFKDKALVQNLSYEFVGTLVLIGLIAVFSSSKVAESIGALSVLPVTLLVVSIGMSLGSSTGYAINPARDLGPRIVYFFTEIISMKKRKNELIGAYWSYSWVPVISPLLAGSLVGVIDHFVNL</sequence>
<evidence type="ECO:0000256" key="7">
    <source>
        <dbReference type="RuleBase" id="RU000477"/>
    </source>
</evidence>
<feature type="transmembrane region" description="Helical" evidence="8">
    <location>
        <begin position="81"/>
        <end position="102"/>
    </location>
</feature>
<dbReference type="SUPFAM" id="SSF81338">
    <property type="entry name" value="Aquaporin-like"/>
    <property type="match status" value="1"/>
</dbReference>
<dbReference type="PRINTS" id="PR00783">
    <property type="entry name" value="MINTRINSICP"/>
</dbReference>
<keyword evidence="3 7" id="KW-0813">Transport</keyword>
<evidence type="ECO:0000256" key="1">
    <source>
        <dbReference type="ARBA" id="ARBA00004141"/>
    </source>
</evidence>
<dbReference type="InterPro" id="IPR000425">
    <property type="entry name" value="MIP"/>
</dbReference>
<keyword evidence="5 8" id="KW-1133">Transmembrane helix</keyword>
<evidence type="ECO:0000256" key="4">
    <source>
        <dbReference type="ARBA" id="ARBA00022692"/>
    </source>
</evidence>
<dbReference type="Proteomes" id="UP000320801">
    <property type="component" value="Unassembled WGS sequence"/>
</dbReference>
<dbReference type="InterPro" id="IPR023271">
    <property type="entry name" value="Aquaporin-like"/>
</dbReference>
<dbReference type="AlphaFoldDB" id="A0A507SQA9"/>
<feature type="transmembrane region" description="Helical" evidence="8">
    <location>
        <begin position="221"/>
        <end position="242"/>
    </location>
</feature>
<dbReference type="GO" id="GO:0005886">
    <property type="term" value="C:plasma membrane"/>
    <property type="evidence" value="ECO:0007669"/>
    <property type="project" value="TreeGrafter"/>
</dbReference>
<feature type="transmembrane region" description="Helical" evidence="8">
    <location>
        <begin position="6"/>
        <end position="25"/>
    </location>
</feature>
<dbReference type="PANTHER" id="PTHR43829:SF9">
    <property type="entry name" value="AQUAPORIN-9"/>
    <property type="match status" value="1"/>
</dbReference>
<proteinExistence type="inferred from homology"/>
<dbReference type="GO" id="GO:0015254">
    <property type="term" value="F:glycerol channel activity"/>
    <property type="evidence" value="ECO:0007669"/>
    <property type="project" value="TreeGrafter"/>
</dbReference>
<evidence type="ECO:0000256" key="6">
    <source>
        <dbReference type="ARBA" id="ARBA00023136"/>
    </source>
</evidence>
<name>A0A507SQA9_9BACT</name>
<dbReference type="Gene3D" id="1.20.1080.10">
    <property type="entry name" value="Glycerol uptake facilitator protein"/>
    <property type="match status" value="1"/>
</dbReference>
<dbReference type="Pfam" id="PF00230">
    <property type="entry name" value="MIP"/>
    <property type="match status" value="1"/>
</dbReference>